<dbReference type="InterPro" id="IPR036396">
    <property type="entry name" value="Cyt_P450_sf"/>
</dbReference>
<evidence type="ECO:0000256" key="4">
    <source>
        <dbReference type="ARBA" id="ARBA00023002"/>
    </source>
</evidence>
<sequence length="457" mass="51749">MLRRMLDQVPHAPQKLPVVGHMAALMAGAPWDVTERWLRERGPTVRLQIPGASYLVTSDPEFIRHVIVGAADNYVKDLRAMGAFLDILGHGLLTSDGELWKKQRAVLARAFRIEALRNVAEASIRAVDRLAAVLDAHARSGRPVDIGAQMRRLTLQVIAEATLQMPPHQSDDVLPRLYEPLVEEANKRVWLPFRGYLPTPSKFRYDRSLAQLDAFLLEKIRARLQARRADPQARPADMLDMLLISLEDRGWTDDSERLVSDELKTMLFAGHDTSSAMLTWTLHALTQQPAELERLRADAASVWKGEGMPDYEQLKRLDFAGACLKEALRLYNIVPIVVREAVVDDRFGELVIPRGTKVMVHMQALHKDPRHWPEPEAFRPDRFLGDEPVGHRWLPFITGPRSCVGQHFSLLEAKIVLSRLALRYEFSPVPENSDARHRFNVPVGPAASIRMHVRPRA</sequence>
<dbReference type="InterPro" id="IPR050196">
    <property type="entry name" value="Cytochrome_P450_Monoox"/>
</dbReference>
<evidence type="ECO:0000313" key="8">
    <source>
        <dbReference type="EMBL" id="SFD65399.1"/>
    </source>
</evidence>
<keyword evidence="6" id="KW-0503">Monooxygenase</keyword>
<gene>
    <name evidence="8" type="ORF">SAMN02745121_00946</name>
</gene>
<keyword evidence="9" id="KW-1185">Reference proteome</keyword>
<dbReference type="GO" id="GO:0020037">
    <property type="term" value="F:heme binding"/>
    <property type="evidence" value="ECO:0007669"/>
    <property type="project" value="InterPro"/>
</dbReference>
<dbReference type="GO" id="GO:0004497">
    <property type="term" value="F:monooxygenase activity"/>
    <property type="evidence" value="ECO:0007669"/>
    <property type="project" value="UniProtKB-KW"/>
</dbReference>
<keyword evidence="5 7" id="KW-0408">Iron</keyword>
<evidence type="ECO:0000256" key="3">
    <source>
        <dbReference type="ARBA" id="ARBA00022723"/>
    </source>
</evidence>
<feature type="binding site" description="axial binding residue" evidence="7">
    <location>
        <position position="403"/>
    </location>
    <ligand>
        <name>heme</name>
        <dbReference type="ChEBI" id="CHEBI:30413"/>
    </ligand>
    <ligandPart>
        <name>Fe</name>
        <dbReference type="ChEBI" id="CHEBI:18248"/>
    </ligandPart>
</feature>
<evidence type="ECO:0000256" key="2">
    <source>
        <dbReference type="ARBA" id="ARBA00022617"/>
    </source>
</evidence>
<dbReference type="Pfam" id="PF00067">
    <property type="entry name" value="p450"/>
    <property type="match status" value="1"/>
</dbReference>
<evidence type="ECO:0000256" key="6">
    <source>
        <dbReference type="ARBA" id="ARBA00023033"/>
    </source>
</evidence>
<reference evidence="9" key="1">
    <citation type="submission" date="2016-10" db="EMBL/GenBank/DDBJ databases">
        <authorList>
            <person name="Varghese N."/>
            <person name="Submissions S."/>
        </authorList>
    </citation>
    <scope>NUCLEOTIDE SEQUENCE [LARGE SCALE GENOMIC DNA]</scope>
    <source>
        <strain evidence="9">ATCC 25963</strain>
    </source>
</reference>
<dbReference type="InterPro" id="IPR002401">
    <property type="entry name" value="Cyt_P450_E_grp-I"/>
</dbReference>
<evidence type="ECO:0000313" key="9">
    <source>
        <dbReference type="Proteomes" id="UP000199400"/>
    </source>
</evidence>
<comment type="similarity">
    <text evidence="1">Belongs to the cytochrome P450 family.</text>
</comment>
<dbReference type="PANTHER" id="PTHR24291:SF50">
    <property type="entry name" value="BIFUNCTIONAL ALBAFLAVENONE MONOOXYGENASE_TERPENE SYNTHASE"/>
    <property type="match status" value="1"/>
</dbReference>
<dbReference type="GO" id="GO:0016705">
    <property type="term" value="F:oxidoreductase activity, acting on paired donors, with incorporation or reduction of molecular oxygen"/>
    <property type="evidence" value="ECO:0007669"/>
    <property type="project" value="InterPro"/>
</dbReference>
<proteinExistence type="inferred from homology"/>
<dbReference type="PANTHER" id="PTHR24291">
    <property type="entry name" value="CYTOCHROME P450 FAMILY 4"/>
    <property type="match status" value="1"/>
</dbReference>
<evidence type="ECO:0000256" key="7">
    <source>
        <dbReference type="PIRSR" id="PIRSR602401-1"/>
    </source>
</evidence>
<keyword evidence="3 7" id="KW-0479">Metal-binding</keyword>
<evidence type="ECO:0000256" key="1">
    <source>
        <dbReference type="ARBA" id="ARBA00010617"/>
    </source>
</evidence>
<dbReference type="AlphaFoldDB" id="A0A1I1U3Q9"/>
<evidence type="ECO:0000256" key="5">
    <source>
        <dbReference type="ARBA" id="ARBA00023004"/>
    </source>
</evidence>
<name>A0A1I1U3Q9_9BACT</name>
<dbReference type="GO" id="GO:0005506">
    <property type="term" value="F:iron ion binding"/>
    <property type="evidence" value="ECO:0007669"/>
    <property type="project" value="InterPro"/>
</dbReference>
<dbReference type="InterPro" id="IPR001128">
    <property type="entry name" value="Cyt_P450"/>
</dbReference>
<protein>
    <submittedName>
        <fullName evidence="8">Cytochrome P450</fullName>
    </submittedName>
</protein>
<dbReference type="SUPFAM" id="SSF48264">
    <property type="entry name" value="Cytochrome P450"/>
    <property type="match status" value="1"/>
</dbReference>
<accession>A0A1I1U3Q9</accession>
<keyword evidence="4" id="KW-0560">Oxidoreductase</keyword>
<dbReference type="Gene3D" id="1.10.630.10">
    <property type="entry name" value="Cytochrome P450"/>
    <property type="match status" value="1"/>
</dbReference>
<dbReference type="Proteomes" id="UP000199400">
    <property type="component" value="Unassembled WGS sequence"/>
</dbReference>
<keyword evidence="2 7" id="KW-0349">Heme</keyword>
<dbReference type="OrthoDB" id="9764248at2"/>
<dbReference type="EMBL" id="FOMX01000003">
    <property type="protein sequence ID" value="SFD65399.1"/>
    <property type="molecule type" value="Genomic_DNA"/>
</dbReference>
<dbReference type="PRINTS" id="PR00385">
    <property type="entry name" value="P450"/>
</dbReference>
<dbReference type="PRINTS" id="PR00463">
    <property type="entry name" value="EP450I"/>
</dbReference>
<dbReference type="STRING" id="54.SAMN02745121_00946"/>
<organism evidence="8 9">
    <name type="scientific">Nannocystis exedens</name>
    <dbReference type="NCBI Taxonomy" id="54"/>
    <lineage>
        <taxon>Bacteria</taxon>
        <taxon>Pseudomonadati</taxon>
        <taxon>Myxococcota</taxon>
        <taxon>Polyangia</taxon>
        <taxon>Nannocystales</taxon>
        <taxon>Nannocystaceae</taxon>
        <taxon>Nannocystis</taxon>
    </lineage>
</organism>
<comment type="cofactor">
    <cofactor evidence="7">
        <name>heme</name>
        <dbReference type="ChEBI" id="CHEBI:30413"/>
    </cofactor>
</comment>